<dbReference type="EMBL" id="QQNB01000005">
    <property type="protein sequence ID" value="RDE04361.1"/>
    <property type="molecule type" value="Genomic_DNA"/>
</dbReference>
<proteinExistence type="predicted"/>
<evidence type="ECO:0000313" key="1">
    <source>
        <dbReference type="EMBL" id="RDE04361.1"/>
    </source>
</evidence>
<dbReference type="Proteomes" id="UP000253918">
    <property type="component" value="Unassembled WGS sequence"/>
</dbReference>
<comment type="caution">
    <text evidence="1">The sequence shown here is derived from an EMBL/GenBank/DDBJ whole genome shotgun (WGS) entry which is preliminary data.</text>
</comment>
<organism evidence="1 2">
    <name type="scientific">Sphingomonas aracearum</name>
    <dbReference type="NCBI Taxonomy" id="2283317"/>
    <lineage>
        <taxon>Bacteria</taxon>
        <taxon>Pseudomonadati</taxon>
        <taxon>Pseudomonadota</taxon>
        <taxon>Alphaproteobacteria</taxon>
        <taxon>Sphingomonadales</taxon>
        <taxon>Sphingomonadaceae</taxon>
        <taxon>Sphingomonas</taxon>
    </lineage>
</organism>
<name>A0A369VX14_9SPHN</name>
<evidence type="ECO:0000313" key="2">
    <source>
        <dbReference type="Proteomes" id="UP000253918"/>
    </source>
</evidence>
<dbReference type="OrthoDB" id="7390680at2"/>
<protein>
    <submittedName>
        <fullName evidence="1">Uncharacterized protein</fullName>
    </submittedName>
</protein>
<reference evidence="1 2" key="1">
    <citation type="submission" date="2018-07" db="EMBL/GenBank/DDBJ databases">
        <title>a novel species of Sphingomonas isolated from the rhizosphere soil of Araceae plant.</title>
        <authorList>
            <person name="Zhiyong W."/>
            <person name="Qinglan Z."/>
            <person name="Zhiwei F."/>
            <person name="Ding X."/>
            <person name="Gejiao W."/>
            <person name="Shixue Z."/>
        </authorList>
    </citation>
    <scope>NUCLEOTIDE SEQUENCE [LARGE SCALE GENOMIC DNA]</scope>
    <source>
        <strain evidence="1 2">WZY 27</strain>
    </source>
</reference>
<accession>A0A369VX14</accession>
<sequence length="162" mass="18135">MKATRFHDRFDLDVTLRDASCDEHLTPTQRMIAGASIGKPVEDAYYSVRELREAAVWVHEGDPDGKPRLASILSNDGTDDYQRCIYYCLAGRGVVAMLDDLMWLEDLLEARGIVAGKLMRAKVRQMPTTDPYVSAEPDGPVGVVSDDFRQGPSWWMDPTLAE</sequence>
<gene>
    <name evidence="1" type="ORF">DVW87_16560</name>
</gene>
<keyword evidence="2" id="KW-1185">Reference proteome</keyword>
<dbReference type="AlphaFoldDB" id="A0A369VX14"/>